<organism evidence="2 3">
    <name type="scientific">Amycolatopsis australiensis</name>
    <dbReference type="NCBI Taxonomy" id="546364"/>
    <lineage>
        <taxon>Bacteria</taxon>
        <taxon>Bacillati</taxon>
        <taxon>Actinomycetota</taxon>
        <taxon>Actinomycetes</taxon>
        <taxon>Pseudonocardiales</taxon>
        <taxon>Pseudonocardiaceae</taxon>
        <taxon>Amycolatopsis</taxon>
    </lineage>
</organism>
<dbReference type="AlphaFoldDB" id="A0A1K1LMK6"/>
<accession>A0A1K1LMK6</accession>
<dbReference type="STRING" id="546364.SAMN04489730_0011"/>
<dbReference type="EMBL" id="FPJG01000001">
    <property type="protein sequence ID" value="SFW11407.1"/>
    <property type="molecule type" value="Genomic_DNA"/>
</dbReference>
<dbReference type="OrthoDB" id="10011437at2"/>
<keyword evidence="3" id="KW-1185">Reference proteome</keyword>
<dbReference type="RefSeq" id="WP_072474294.1">
    <property type="nucleotide sequence ID" value="NZ_FPJG01000001.1"/>
</dbReference>
<sequence length="204" mass="22611">MNRNDRLPAAHLSPATLIVDPEQADTRARLVEVVHVSAPDAEGMVVIAGRRDDGVACRIRIAADWPVELWTAELAALWAGTLATERTRRIQAAQEQHTRAFYAQADDAALHERLDEIETDLVDSPLTVLQRIGLVWRRGLILDELTRRDRVRRLAAFMTALEAGDTAELTRLANETTPADREAIRTAAFAELADRTVAYLANLA</sequence>
<reference evidence="3" key="2">
    <citation type="submission" date="2016-11" db="EMBL/GenBank/DDBJ databases">
        <authorList>
            <person name="Varghese N."/>
            <person name="Submissions S."/>
        </authorList>
    </citation>
    <scope>NUCLEOTIDE SEQUENCE [LARGE SCALE GENOMIC DNA]</scope>
    <source>
        <strain evidence="3">DSM 44671</strain>
    </source>
</reference>
<proteinExistence type="predicted"/>
<name>A0A1K1LMK6_9PSEU</name>
<protein>
    <submittedName>
        <fullName evidence="2">Uncharacterized protein</fullName>
    </submittedName>
</protein>
<evidence type="ECO:0000313" key="1">
    <source>
        <dbReference type="EMBL" id="SFW11407.1"/>
    </source>
</evidence>
<dbReference type="EMBL" id="FPJG01000001">
    <property type="protein sequence ID" value="SFW12079.1"/>
    <property type="molecule type" value="Genomic_DNA"/>
</dbReference>
<reference evidence="2" key="1">
    <citation type="submission" date="2016-11" db="EMBL/GenBank/DDBJ databases">
        <authorList>
            <person name="Jaros S."/>
            <person name="Januszkiewicz K."/>
            <person name="Wedrychowicz H."/>
        </authorList>
    </citation>
    <scope>NUCLEOTIDE SEQUENCE [LARGE SCALE GENOMIC DNA]</scope>
    <source>
        <strain evidence="2">DSM 44671</strain>
    </source>
</reference>
<gene>
    <name evidence="1" type="ORF">SAMN04489730_0011</name>
    <name evidence="2" type="ORF">SAMN04489730_0086</name>
</gene>
<evidence type="ECO:0000313" key="2">
    <source>
        <dbReference type="EMBL" id="SFW12079.1"/>
    </source>
</evidence>
<evidence type="ECO:0000313" key="3">
    <source>
        <dbReference type="Proteomes" id="UP000182740"/>
    </source>
</evidence>
<dbReference type="Proteomes" id="UP000182740">
    <property type="component" value="Unassembled WGS sequence"/>
</dbReference>